<reference evidence="2 3" key="1">
    <citation type="submission" date="2018-11" db="EMBL/GenBank/DDBJ databases">
        <authorList>
            <person name="Kleinhagauer T."/>
            <person name="Glaeser S.P."/>
            <person name="Spergser J."/>
            <person name="Ruckert C."/>
            <person name="Kaempfer P."/>
            <person name="Busse H.-J."/>
        </authorList>
    </citation>
    <scope>NUCLEOTIDE SEQUENCE [LARGE SCALE GENOMIC DNA]</scope>
    <source>
        <strain evidence="2 3">W8</strain>
    </source>
</reference>
<name>A0A3G6J462_9CORY</name>
<dbReference type="Pfam" id="PF07510">
    <property type="entry name" value="GmrSD_C"/>
    <property type="match status" value="1"/>
</dbReference>
<evidence type="ECO:0000259" key="1">
    <source>
        <dbReference type="Pfam" id="PF07510"/>
    </source>
</evidence>
<dbReference type="RefSeq" id="WP_123933645.1">
    <property type="nucleotide sequence ID" value="NZ_CP033897.1"/>
</dbReference>
<proteinExistence type="predicted"/>
<organism evidence="2 3">
    <name type="scientific">Corynebacterium gerontici</name>
    <dbReference type="NCBI Taxonomy" id="2079234"/>
    <lineage>
        <taxon>Bacteria</taxon>
        <taxon>Bacillati</taxon>
        <taxon>Actinomycetota</taxon>
        <taxon>Actinomycetes</taxon>
        <taxon>Mycobacteriales</taxon>
        <taxon>Corynebacteriaceae</taxon>
        <taxon>Corynebacterium</taxon>
    </lineage>
</organism>
<sequence length="202" mass="22533">MRRAFYILLVATIVLSLLSLPPLQRLDPAIKTIPEVPERHKVPGYERSNFGDGWATAPGNACDTRVTILESSLFDVHREPSCRLKSGWGVDPYSGNRIGIGTEEAETIELDHVFPLAAAWDLGAAQWDEIARINFANDPLNLVIASKTENQAKSDALPATWLPSKRTNRCWYVNRLIAVAVKYSLPLPRGDVAVMRRQCLLR</sequence>
<evidence type="ECO:0000313" key="3">
    <source>
        <dbReference type="Proteomes" id="UP000271587"/>
    </source>
</evidence>
<dbReference type="OrthoDB" id="5196645at2"/>
<protein>
    <recommendedName>
        <fullName evidence="1">GmrSD restriction endonucleases C-terminal domain-containing protein</fullName>
    </recommendedName>
</protein>
<dbReference type="Proteomes" id="UP000271587">
    <property type="component" value="Chromosome"/>
</dbReference>
<keyword evidence="3" id="KW-1185">Reference proteome</keyword>
<gene>
    <name evidence="2" type="ORF">CGERO_04415</name>
</gene>
<dbReference type="AlphaFoldDB" id="A0A3G6J462"/>
<dbReference type="InterPro" id="IPR011089">
    <property type="entry name" value="GmrSD_C"/>
</dbReference>
<evidence type="ECO:0000313" key="2">
    <source>
        <dbReference type="EMBL" id="AZA11200.1"/>
    </source>
</evidence>
<dbReference type="EMBL" id="CP033897">
    <property type="protein sequence ID" value="AZA11200.1"/>
    <property type="molecule type" value="Genomic_DNA"/>
</dbReference>
<accession>A0A3G6J462</accession>
<feature type="domain" description="GmrSD restriction endonucleases C-terminal" evidence="1">
    <location>
        <begin position="105"/>
        <end position="184"/>
    </location>
</feature>
<dbReference type="KEGG" id="cgk:CGERO_04415"/>